<keyword evidence="2 6" id="KW-0540">Nuclease</keyword>
<gene>
    <name evidence="6" type="primary">vapC</name>
    <name evidence="8" type="ORF">EV668_0519</name>
</gene>
<comment type="similarity">
    <text evidence="6">Belongs to the PINc/VapC protein family.</text>
</comment>
<dbReference type="AlphaFoldDB" id="A0A4R7C5D2"/>
<comment type="cofactor">
    <cofactor evidence="6">
        <name>Mg(2+)</name>
        <dbReference type="ChEBI" id="CHEBI:18420"/>
    </cofactor>
</comment>
<accession>A0A4R7C5D2</accession>
<keyword evidence="4 6" id="KW-0378">Hydrolase</keyword>
<organism evidence="8 9">
    <name type="scientific">Enterovirga rhinocerotis</name>
    <dbReference type="NCBI Taxonomy" id="1339210"/>
    <lineage>
        <taxon>Bacteria</taxon>
        <taxon>Pseudomonadati</taxon>
        <taxon>Pseudomonadota</taxon>
        <taxon>Alphaproteobacteria</taxon>
        <taxon>Hyphomicrobiales</taxon>
        <taxon>Methylobacteriaceae</taxon>
        <taxon>Enterovirga</taxon>
    </lineage>
</organism>
<dbReference type="CDD" id="cd09873">
    <property type="entry name" value="PIN_Pae0151-like"/>
    <property type="match status" value="1"/>
</dbReference>
<comment type="function">
    <text evidence="6">Toxic component of a toxin-antitoxin (TA) system. An RNase.</text>
</comment>
<reference evidence="8 9" key="1">
    <citation type="submission" date="2019-03" db="EMBL/GenBank/DDBJ databases">
        <title>Genomic Encyclopedia of Type Strains, Phase IV (KMG-IV): sequencing the most valuable type-strain genomes for metagenomic binning, comparative biology and taxonomic classification.</title>
        <authorList>
            <person name="Goeker M."/>
        </authorList>
    </citation>
    <scope>NUCLEOTIDE SEQUENCE [LARGE SCALE GENOMIC DNA]</scope>
    <source>
        <strain evidence="8 9">DSM 25903</strain>
    </source>
</reference>
<keyword evidence="5 6" id="KW-0460">Magnesium</keyword>
<dbReference type="Gene3D" id="3.40.50.1010">
    <property type="entry name" value="5'-nuclease"/>
    <property type="match status" value="1"/>
</dbReference>
<evidence type="ECO:0000259" key="7">
    <source>
        <dbReference type="Pfam" id="PF01850"/>
    </source>
</evidence>
<keyword evidence="1 6" id="KW-1277">Toxin-antitoxin system</keyword>
<dbReference type="SUPFAM" id="SSF88723">
    <property type="entry name" value="PIN domain-like"/>
    <property type="match status" value="1"/>
</dbReference>
<dbReference type="GO" id="GO:0090729">
    <property type="term" value="F:toxin activity"/>
    <property type="evidence" value="ECO:0007669"/>
    <property type="project" value="UniProtKB-KW"/>
</dbReference>
<evidence type="ECO:0000256" key="5">
    <source>
        <dbReference type="ARBA" id="ARBA00022842"/>
    </source>
</evidence>
<dbReference type="Proteomes" id="UP000295122">
    <property type="component" value="Unassembled WGS sequence"/>
</dbReference>
<name>A0A4R7C5D2_9HYPH</name>
<dbReference type="EC" id="3.1.-.-" evidence="6"/>
<dbReference type="GO" id="GO:0004540">
    <property type="term" value="F:RNA nuclease activity"/>
    <property type="evidence" value="ECO:0007669"/>
    <property type="project" value="InterPro"/>
</dbReference>
<dbReference type="Pfam" id="PF01850">
    <property type="entry name" value="PIN"/>
    <property type="match status" value="1"/>
</dbReference>
<feature type="binding site" evidence="6">
    <location>
        <position position="4"/>
    </location>
    <ligand>
        <name>Mg(2+)</name>
        <dbReference type="ChEBI" id="CHEBI:18420"/>
    </ligand>
</feature>
<feature type="binding site" evidence="6">
    <location>
        <position position="95"/>
    </location>
    <ligand>
        <name>Mg(2+)</name>
        <dbReference type="ChEBI" id="CHEBI:18420"/>
    </ligand>
</feature>
<dbReference type="InterPro" id="IPR002716">
    <property type="entry name" value="PIN_dom"/>
</dbReference>
<protein>
    <recommendedName>
        <fullName evidence="6">Ribonuclease VapC</fullName>
        <shortName evidence="6">RNase VapC</shortName>
        <ecNumber evidence="6">3.1.-.-</ecNumber>
    </recommendedName>
    <alternativeName>
        <fullName evidence="6">Toxin VapC</fullName>
    </alternativeName>
</protein>
<dbReference type="InterPro" id="IPR044153">
    <property type="entry name" value="PIN_Pae0151-like"/>
</dbReference>
<dbReference type="RefSeq" id="WP_133768282.1">
    <property type="nucleotide sequence ID" value="NZ_SNZR01000011.1"/>
</dbReference>
<evidence type="ECO:0000313" key="8">
    <source>
        <dbReference type="EMBL" id="TDR93263.1"/>
    </source>
</evidence>
<dbReference type="OrthoDB" id="1524147at2"/>
<dbReference type="HAMAP" id="MF_00265">
    <property type="entry name" value="VapC_Nob1"/>
    <property type="match status" value="1"/>
</dbReference>
<comment type="caution">
    <text evidence="8">The sequence shown here is derived from an EMBL/GenBank/DDBJ whole genome shotgun (WGS) entry which is preliminary data.</text>
</comment>
<evidence type="ECO:0000256" key="4">
    <source>
        <dbReference type="ARBA" id="ARBA00022801"/>
    </source>
</evidence>
<proteinExistence type="inferred from homology"/>
<evidence type="ECO:0000313" key="9">
    <source>
        <dbReference type="Proteomes" id="UP000295122"/>
    </source>
</evidence>
<dbReference type="EMBL" id="SNZR01000011">
    <property type="protein sequence ID" value="TDR93263.1"/>
    <property type="molecule type" value="Genomic_DNA"/>
</dbReference>
<feature type="domain" description="PIN" evidence="7">
    <location>
        <begin position="1"/>
        <end position="119"/>
    </location>
</feature>
<evidence type="ECO:0000256" key="1">
    <source>
        <dbReference type="ARBA" id="ARBA00022649"/>
    </source>
</evidence>
<keyword evidence="6" id="KW-0800">Toxin</keyword>
<dbReference type="PANTHER" id="PTHR35901">
    <property type="entry name" value="RIBONUCLEASE VAPC3"/>
    <property type="match status" value="1"/>
</dbReference>
<keyword evidence="3 6" id="KW-0479">Metal-binding</keyword>
<dbReference type="InterPro" id="IPR022907">
    <property type="entry name" value="VapC_family"/>
</dbReference>
<evidence type="ECO:0000256" key="6">
    <source>
        <dbReference type="HAMAP-Rule" id="MF_00265"/>
    </source>
</evidence>
<dbReference type="InterPro" id="IPR051619">
    <property type="entry name" value="TypeII_TA_RNase_PINc/VapC"/>
</dbReference>
<dbReference type="PANTHER" id="PTHR35901:SF1">
    <property type="entry name" value="EXONUCLEASE VAPC9"/>
    <property type="match status" value="1"/>
</dbReference>
<dbReference type="GO" id="GO:0016787">
    <property type="term" value="F:hydrolase activity"/>
    <property type="evidence" value="ECO:0007669"/>
    <property type="project" value="UniProtKB-KW"/>
</dbReference>
<dbReference type="InterPro" id="IPR029060">
    <property type="entry name" value="PIN-like_dom_sf"/>
</dbReference>
<dbReference type="GO" id="GO:0000287">
    <property type="term" value="F:magnesium ion binding"/>
    <property type="evidence" value="ECO:0007669"/>
    <property type="project" value="UniProtKB-UniRule"/>
</dbReference>
<evidence type="ECO:0000256" key="3">
    <source>
        <dbReference type="ARBA" id="ARBA00022723"/>
    </source>
</evidence>
<sequence>MVVDASVAVKWFLAEDRTNEARALLADEDLIAPGIIRLEVAHVLWKGVRRGAMTPSALESSMDVMDQLFAGAAATDDLIAPAMQLMRRLGHPVYDCLYIALADRVGTTLVTADERQFSAARRARIQTVLL</sequence>
<keyword evidence="9" id="KW-1185">Reference proteome</keyword>
<evidence type="ECO:0000256" key="2">
    <source>
        <dbReference type="ARBA" id="ARBA00022722"/>
    </source>
</evidence>